<feature type="non-terminal residue" evidence="3">
    <location>
        <position position="1"/>
    </location>
</feature>
<accession>A0A024UX75</accession>
<evidence type="ECO:0000256" key="1">
    <source>
        <dbReference type="SAM" id="MobiDB-lite"/>
    </source>
</evidence>
<dbReference type="InterPro" id="IPR029211">
    <property type="entry name" value="PfEMP1_ATS"/>
</dbReference>
<name>A0A024UX75_PLAFA</name>
<dbReference type="FunFam" id="1.10.1900.40:FF:000001">
    <property type="entry name" value="Erythrocyte membrane protein 1"/>
    <property type="match status" value="1"/>
</dbReference>
<sequence length="437" mass="51146">KKTHAPLDLFSVINIPKSDYDIPTLKSKNRYIPYASDRRKGKTYIYMEGDTDEDKYTFMSDTSDITSSSESEFEEIDINDIYVPGSPKYKTLIEVVLEPSKRDTSNKSSGTKDTQNITASDTPRNKPINDVEWNSLKNDFISNILQNSQMDLPQNNISRDTSINIHPDVSILHDSMQEKPFITSIHDRNLHNGNEVTYNINLDDHKNMHFSTNDDNIPSKNDQNDLYTGINLINDSLNNDQHVDIYDELLKRKENELFGTNHTKHTTTNSVAKKTHNDPIVNQINLFHKWLDRHRNMCEQWDKNKKEELLDKLKKEWEQDYNNNSGDIHNRYENVLNTDVSIQIVMNDPKPINQYTNMYTNSDNSTMDNISNDMEKHREPYFYDIYEDDITYFDIDGEKTPMGDIHIKEQTKMNALHNNKMNELLEKEYPISDIWNI</sequence>
<dbReference type="AlphaFoldDB" id="A0A024UX75"/>
<evidence type="ECO:0000313" key="3">
    <source>
        <dbReference type="EMBL" id="ETW14867.1"/>
    </source>
</evidence>
<gene>
    <name evidence="3" type="ORF">PFFVO_06220</name>
</gene>
<dbReference type="EMBL" id="KI925445">
    <property type="protein sequence ID" value="ETW14867.1"/>
    <property type="molecule type" value="Genomic_DNA"/>
</dbReference>
<dbReference type="InterPro" id="IPR044932">
    <property type="entry name" value="PfEMP1_ATS_sf"/>
</dbReference>
<dbReference type="Gene3D" id="1.10.1900.40">
    <property type="entry name" value="Acidic terminal segments, variant surface antigen of PfEMP1"/>
    <property type="match status" value="2"/>
</dbReference>
<dbReference type="OrthoDB" id="378826at2759"/>
<evidence type="ECO:0000313" key="4">
    <source>
        <dbReference type="Proteomes" id="UP000030690"/>
    </source>
</evidence>
<dbReference type="Proteomes" id="UP000030690">
    <property type="component" value="Unassembled WGS sequence"/>
</dbReference>
<reference evidence="3 4" key="2">
    <citation type="submission" date="2013-02" db="EMBL/GenBank/DDBJ databases">
        <title>The Genome Sequence of Plasmodium falciparum Vietnam Oak-Knoll (FVO).</title>
        <authorList>
            <consortium name="The Broad Institute Genome Sequencing Platform"/>
            <consortium name="The Broad Institute Genome Sequencing Center for Infectious Disease"/>
            <person name="Neafsey D."/>
            <person name="Cheeseman I."/>
            <person name="Volkman S."/>
            <person name="Adams J."/>
            <person name="Walker B."/>
            <person name="Young S.K."/>
            <person name="Zeng Q."/>
            <person name="Gargeya S."/>
            <person name="Fitzgerald M."/>
            <person name="Haas B."/>
            <person name="Abouelleil A."/>
            <person name="Alvarado L."/>
            <person name="Arachchi H.M."/>
            <person name="Berlin A.M."/>
            <person name="Chapman S.B."/>
            <person name="Dewar J."/>
            <person name="Goldberg J."/>
            <person name="Griggs A."/>
            <person name="Gujja S."/>
            <person name="Hansen M."/>
            <person name="Howarth C."/>
            <person name="Imamovic A."/>
            <person name="Larimer J."/>
            <person name="McCowan C."/>
            <person name="Murphy C."/>
            <person name="Neiman D."/>
            <person name="Pearson M."/>
            <person name="Priest M."/>
            <person name="Roberts A."/>
            <person name="Saif S."/>
            <person name="Shea T."/>
            <person name="Sisk P."/>
            <person name="Sykes S."/>
            <person name="Wortman J."/>
            <person name="Nusbaum C."/>
            <person name="Birren B."/>
        </authorList>
    </citation>
    <scope>NUCLEOTIDE SEQUENCE [LARGE SCALE GENOMIC DNA]</scope>
    <source>
        <strain evidence="4">Vietnam Oak-Knoll (FVO)</strain>
    </source>
</reference>
<protein>
    <recommendedName>
        <fullName evidence="2">Plasmodium falciparum erythrocyte membrane protein 1 acidic terminal segment domain-containing protein</fullName>
    </recommendedName>
</protein>
<feature type="domain" description="Plasmodium falciparum erythrocyte membrane protein 1 acidic terminal segment" evidence="2">
    <location>
        <begin position="1"/>
        <end position="437"/>
    </location>
</feature>
<organism evidence="3 4">
    <name type="scientific">Plasmodium falciparum Vietnam Oak-Knoll</name>
    <name type="common">FVO</name>
    <dbReference type="NCBI Taxonomy" id="1036723"/>
    <lineage>
        <taxon>Eukaryota</taxon>
        <taxon>Sar</taxon>
        <taxon>Alveolata</taxon>
        <taxon>Apicomplexa</taxon>
        <taxon>Aconoidasida</taxon>
        <taxon>Haemosporida</taxon>
        <taxon>Plasmodiidae</taxon>
        <taxon>Plasmodium</taxon>
        <taxon>Plasmodium (Laverania)</taxon>
    </lineage>
</organism>
<proteinExistence type="predicted"/>
<reference evidence="3 4" key="1">
    <citation type="submission" date="2013-02" db="EMBL/GenBank/DDBJ databases">
        <title>The Genome Annotation of Plasmodium falciparum Vietnam Oak-Knoll (FVO).</title>
        <authorList>
            <consortium name="The Broad Institute Genome Sequencing Platform"/>
            <consortium name="The Broad Institute Genome Sequencing Center for Infectious Disease"/>
            <person name="Neafsey D."/>
            <person name="Hoffman S."/>
            <person name="Volkman S."/>
            <person name="Rosenthal P."/>
            <person name="Walker B."/>
            <person name="Young S.K."/>
            <person name="Zeng Q."/>
            <person name="Gargeya S."/>
            <person name="Fitzgerald M."/>
            <person name="Haas B."/>
            <person name="Abouelleil A."/>
            <person name="Allen A.W."/>
            <person name="Alvarado L."/>
            <person name="Arachchi H.M."/>
            <person name="Berlin A.M."/>
            <person name="Chapman S.B."/>
            <person name="Gainer-Dewar J."/>
            <person name="Goldberg J."/>
            <person name="Griggs A."/>
            <person name="Gujja S."/>
            <person name="Hansen M."/>
            <person name="Howarth C."/>
            <person name="Imamovic A."/>
            <person name="Ireland A."/>
            <person name="Larimer J."/>
            <person name="McCowan C."/>
            <person name="Murphy C."/>
            <person name="Pearson M."/>
            <person name="Poon T.W."/>
            <person name="Priest M."/>
            <person name="Roberts A."/>
            <person name="Saif S."/>
            <person name="Shea T."/>
            <person name="Sisk P."/>
            <person name="Sykes S."/>
            <person name="Wortman J."/>
            <person name="Nusbaum C."/>
            <person name="Birren B."/>
        </authorList>
    </citation>
    <scope>NUCLEOTIDE SEQUENCE [LARGE SCALE GENOMIC DNA]</scope>
    <source>
        <strain evidence="4">Vietnam Oak-Knoll (FVO)</strain>
    </source>
</reference>
<feature type="region of interest" description="Disordered" evidence="1">
    <location>
        <begin position="101"/>
        <end position="128"/>
    </location>
</feature>
<evidence type="ECO:0000259" key="2">
    <source>
        <dbReference type="Pfam" id="PF15445"/>
    </source>
</evidence>
<dbReference type="Pfam" id="PF15445">
    <property type="entry name" value="ATS"/>
    <property type="match status" value="1"/>
</dbReference>
<feature type="compositionally biased region" description="Polar residues" evidence="1">
    <location>
        <begin position="106"/>
        <end position="122"/>
    </location>
</feature>